<protein>
    <submittedName>
        <fullName evidence="3">Cytoplasmic protein</fullName>
    </submittedName>
</protein>
<proteinExistence type="predicted"/>
<accession>A0A183G4W7</accession>
<name>A0A183G4W7_HELPZ</name>
<evidence type="ECO:0000313" key="1">
    <source>
        <dbReference type="EMBL" id="VDP06467.1"/>
    </source>
</evidence>
<dbReference type="EMBL" id="UZAH01029515">
    <property type="protein sequence ID" value="VDP06467.1"/>
    <property type="molecule type" value="Genomic_DNA"/>
</dbReference>
<evidence type="ECO:0000313" key="3">
    <source>
        <dbReference type="WBParaSite" id="HPBE_0001660401-mRNA-1"/>
    </source>
</evidence>
<accession>A0A3P7ZYF7</accession>
<evidence type="ECO:0000313" key="2">
    <source>
        <dbReference type="Proteomes" id="UP000050761"/>
    </source>
</evidence>
<sequence>MSFNRVDAGISVCPFPLLFASSSFQAIPAIERPGPLRCPFCIAAGVPGRKIYLSFNSMGGAIFHEVQAGDKISVIYDQAIFRGRVTKVV</sequence>
<dbReference type="Proteomes" id="UP000050761">
    <property type="component" value="Unassembled WGS sequence"/>
</dbReference>
<keyword evidence="2" id="KW-1185">Reference proteome</keyword>
<dbReference type="AlphaFoldDB" id="A0A183G4W7"/>
<reference evidence="3" key="2">
    <citation type="submission" date="2019-09" db="UniProtKB">
        <authorList>
            <consortium name="WormBaseParasite"/>
        </authorList>
    </citation>
    <scope>IDENTIFICATION</scope>
</reference>
<reference evidence="1 2" key="1">
    <citation type="submission" date="2018-11" db="EMBL/GenBank/DDBJ databases">
        <authorList>
            <consortium name="Pathogen Informatics"/>
        </authorList>
    </citation>
    <scope>NUCLEOTIDE SEQUENCE [LARGE SCALE GENOMIC DNA]</scope>
</reference>
<gene>
    <name evidence="1" type="ORF">HPBE_LOCUS16603</name>
</gene>
<dbReference type="WBParaSite" id="HPBE_0001660401-mRNA-1">
    <property type="protein sequence ID" value="HPBE_0001660401-mRNA-1"/>
    <property type="gene ID" value="HPBE_0001660401"/>
</dbReference>
<organism evidence="2 3">
    <name type="scientific">Heligmosomoides polygyrus</name>
    <name type="common">Parasitic roundworm</name>
    <dbReference type="NCBI Taxonomy" id="6339"/>
    <lineage>
        <taxon>Eukaryota</taxon>
        <taxon>Metazoa</taxon>
        <taxon>Ecdysozoa</taxon>
        <taxon>Nematoda</taxon>
        <taxon>Chromadorea</taxon>
        <taxon>Rhabditida</taxon>
        <taxon>Rhabditina</taxon>
        <taxon>Rhabditomorpha</taxon>
        <taxon>Strongyloidea</taxon>
        <taxon>Heligmosomidae</taxon>
        <taxon>Heligmosomoides</taxon>
    </lineage>
</organism>